<dbReference type="STRING" id="42256.RradSPS_0123"/>
<keyword evidence="3" id="KW-0812">Transmembrane</keyword>
<evidence type="ECO:0000313" key="7">
    <source>
        <dbReference type="EMBL" id="MDX5892817.1"/>
    </source>
</evidence>
<evidence type="ECO:0000256" key="4">
    <source>
        <dbReference type="ARBA" id="ARBA00022989"/>
    </source>
</evidence>
<dbReference type="EMBL" id="CP007514">
    <property type="protein sequence ID" value="AHY45406.1"/>
    <property type="molecule type" value="Genomic_DNA"/>
</dbReference>
<keyword evidence="4" id="KW-1133">Transmembrane helix</keyword>
<reference evidence="7" key="2">
    <citation type="submission" date="2023-11" db="EMBL/GenBank/DDBJ databases">
        <title>MicrobeMod: A computational toolkit for identifying prokaryotic methylation and restriction-modification with nanopore sequencing.</title>
        <authorList>
            <person name="Crits-Christoph A."/>
            <person name="Kang S.C."/>
            <person name="Lee H."/>
            <person name="Ostrov N."/>
        </authorList>
    </citation>
    <scope>NUCLEOTIDE SEQUENCE</scope>
    <source>
        <strain evidence="7">ATCC 51242</strain>
    </source>
</reference>
<dbReference type="PANTHER" id="PTHR34478">
    <property type="entry name" value="PROTEIN LEMA"/>
    <property type="match status" value="1"/>
</dbReference>
<name>A0A023WZM4_RUBRA</name>
<dbReference type="OrthoDB" id="9804152at2"/>
<evidence type="ECO:0000256" key="1">
    <source>
        <dbReference type="ARBA" id="ARBA00004167"/>
    </source>
</evidence>
<accession>A0A023WZM4</accession>
<dbReference type="Proteomes" id="UP000025229">
    <property type="component" value="Chromosome"/>
</dbReference>
<dbReference type="GO" id="GO:0016020">
    <property type="term" value="C:membrane"/>
    <property type="evidence" value="ECO:0007669"/>
    <property type="project" value="UniProtKB-SubCell"/>
</dbReference>
<reference evidence="6 8" key="1">
    <citation type="submission" date="2014-03" db="EMBL/GenBank/DDBJ databases">
        <title>Complete genome sequence of the Radio-Resistant Rubrobacter radiotolerans RSPS-4.</title>
        <authorList>
            <person name="Egas C.C."/>
            <person name="Barroso C.C."/>
            <person name="Froufe H.J.C."/>
            <person name="Pacheco J.J."/>
            <person name="Albuquerque L.L."/>
            <person name="da Costa M.M.S."/>
        </authorList>
    </citation>
    <scope>NUCLEOTIDE SEQUENCE [LARGE SCALE GENOMIC DNA]</scope>
    <source>
        <strain evidence="6 8">RSPS-4</strain>
    </source>
</reference>
<evidence type="ECO:0000313" key="6">
    <source>
        <dbReference type="EMBL" id="AHY45406.1"/>
    </source>
</evidence>
<dbReference type="Pfam" id="PF04011">
    <property type="entry name" value="LemA"/>
    <property type="match status" value="1"/>
</dbReference>
<dbReference type="KEGG" id="rrd:RradSPS_0123"/>
<protein>
    <submittedName>
        <fullName evidence="7">LemA family protein</fullName>
    </submittedName>
</protein>
<keyword evidence="5" id="KW-0472">Membrane</keyword>
<dbReference type="Gene3D" id="1.20.1440.20">
    <property type="entry name" value="LemA-like domain"/>
    <property type="match status" value="1"/>
</dbReference>
<evidence type="ECO:0000256" key="3">
    <source>
        <dbReference type="ARBA" id="ARBA00022692"/>
    </source>
</evidence>
<dbReference type="InterPro" id="IPR007156">
    <property type="entry name" value="MamQ_LemA"/>
</dbReference>
<sequence>MEILLLILLVGAVVVLVVFAIATYNGLVRRRNEVEEAYRQIDVQLKRRYDLIPNLLEGVKKYFRQEQEVLTRITEARSQAMKPQSPGEQARSESQLSGAIGNLFAVAENYPELRSNTVMLDFQEELSSTENKIAFARQHYNDSVQSYNTKIQSFPAVLFARAMGFTEREYFEAEGPERESVTVSYD</sequence>
<keyword evidence="8" id="KW-1185">Reference proteome</keyword>
<dbReference type="InterPro" id="IPR023353">
    <property type="entry name" value="LemA-like_dom_sf"/>
</dbReference>
<organism evidence="6 8">
    <name type="scientific">Rubrobacter radiotolerans</name>
    <name type="common">Arthrobacter radiotolerans</name>
    <dbReference type="NCBI Taxonomy" id="42256"/>
    <lineage>
        <taxon>Bacteria</taxon>
        <taxon>Bacillati</taxon>
        <taxon>Actinomycetota</taxon>
        <taxon>Rubrobacteria</taxon>
        <taxon>Rubrobacterales</taxon>
        <taxon>Rubrobacteraceae</taxon>
        <taxon>Rubrobacter</taxon>
    </lineage>
</organism>
<evidence type="ECO:0000256" key="5">
    <source>
        <dbReference type="ARBA" id="ARBA00023136"/>
    </source>
</evidence>
<dbReference type="EMBL" id="JAWXXX010000001">
    <property type="protein sequence ID" value="MDX5892817.1"/>
    <property type="molecule type" value="Genomic_DNA"/>
</dbReference>
<dbReference type="RefSeq" id="WP_143533792.1">
    <property type="nucleotide sequence ID" value="NZ_CP007514.1"/>
</dbReference>
<dbReference type="HOGENOM" id="CLU_056714_2_1_11"/>
<comment type="similarity">
    <text evidence="2">Belongs to the LemA family.</text>
</comment>
<dbReference type="eggNOG" id="COG1704">
    <property type="taxonomic scope" value="Bacteria"/>
</dbReference>
<dbReference type="AlphaFoldDB" id="A0A023WZM4"/>
<proteinExistence type="inferred from homology"/>
<dbReference type="Proteomes" id="UP001281130">
    <property type="component" value="Unassembled WGS sequence"/>
</dbReference>
<dbReference type="SUPFAM" id="SSF140478">
    <property type="entry name" value="LemA-like"/>
    <property type="match status" value="1"/>
</dbReference>
<evidence type="ECO:0000313" key="8">
    <source>
        <dbReference type="Proteomes" id="UP000025229"/>
    </source>
</evidence>
<gene>
    <name evidence="6" type="ORF">RradSPS_0123</name>
    <name evidence="7" type="ORF">SIL72_02125</name>
</gene>
<evidence type="ECO:0000256" key="2">
    <source>
        <dbReference type="ARBA" id="ARBA00008854"/>
    </source>
</evidence>
<dbReference type="PATRIC" id="fig|42256.3.peg.125"/>
<dbReference type="PANTHER" id="PTHR34478:SF2">
    <property type="entry name" value="MEMBRANE PROTEIN"/>
    <property type="match status" value="1"/>
</dbReference>
<comment type="subcellular location">
    <subcellularLocation>
        <location evidence="1">Membrane</location>
        <topology evidence="1">Single-pass membrane protein</topology>
    </subcellularLocation>
</comment>